<evidence type="ECO:0000313" key="3">
    <source>
        <dbReference type="Proteomes" id="UP001239169"/>
    </source>
</evidence>
<proteinExistence type="predicted"/>
<protein>
    <submittedName>
        <fullName evidence="2">Uncharacterized protein</fullName>
    </submittedName>
</protein>
<sequence length="90" mass="10382">MNNLGIVCKIILCMSAIIPFFNLIVEDNNYTVNIFQIESYYNRAVYLALLYLIIDGVYSLIESFINLAKITEEGIIFIDGNYVKYKEINV</sequence>
<keyword evidence="1" id="KW-1133">Transmembrane helix</keyword>
<keyword evidence="1" id="KW-0812">Transmembrane</keyword>
<dbReference type="EMBL" id="CP124685">
    <property type="protein sequence ID" value="WGX74706.1"/>
    <property type="molecule type" value="Genomic_DNA"/>
</dbReference>
<feature type="transmembrane region" description="Helical" evidence="1">
    <location>
        <begin position="44"/>
        <end position="61"/>
    </location>
</feature>
<evidence type="ECO:0000313" key="2">
    <source>
        <dbReference type="EMBL" id="WGX74706.1"/>
    </source>
</evidence>
<organism evidence="2 3">
    <name type="scientific">Paraclostridium bifermentans</name>
    <name type="common">Clostridium bifermentans</name>
    <dbReference type="NCBI Taxonomy" id="1490"/>
    <lineage>
        <taxon>Bacteria</taxon>
        <taxon>Bacillati</taxon>
        <taxon>Bacillota</taxon>
        <taxon>Clostridia</taxon>
        <taxon>Peptostreptococcales</taxon>
        <taxon>Peptostreptococcaceae</taxon>
        <taxon>Paraclostridium</taxon>
    </lineage>
</organism>
<keyword evidence="1" id="KW-0472">Membrane</keyword>
<gene>
    <name evidence="2" type="ORF">QJS64_11070</name>
</gene>
<feature type="transmembrane region" description="Helical" evidence="1">
    <location>
        <begin position="7"/>
        <end position="24"/>
    </location>
</feature>
<evidence type="ECO:0000256" key="1">
    <source>
        <dbReference type="SAM" id="Phobius"/>
    </source>
</evidence>
<name>A0ABY8R1H1_PARBF</name>
<keyword evidence="3" id="KW-1185">Reference proteome</keyword>
<dbReference type="Proteomes" id="UP001239169">
    <property type="component" value="Chromosome"/>
</dbReference>
<accession>A0ABY8R1H1</accession>
<reference evidence="2 3" key="1">
    <citation type="submission" date="2023-04" db="EMBL/GenBank/DDBJ databases">
        <title>Bacteria Genome Submission.</title>
        <authorList>
            <person name="Isaac P."/>
        </authorList>
    </citation>
    <scope>NUCLEOTIDE SEQUENCE [LARGE SCALE GENOMIC DNA]</scope>
    <source>
        <strain evidence="2 3">SampleS7P1</strain>
    </source>
</reference>